<reference evidence="2 3" key="1">
    <citation type="submission" date="2018-04" db="EMBL/GenBank/DDBJ databases">
        <title>WGS assembly of Panicum hallii var. hallii HAL2.</title>
        <authorList>
            <person name="Lovell J."/>
            <person name="Jenkins J."/>
            <person name="Lowry D."/>
            <person name="Mamidi S."/>
            <person name="Sreedasyam A."/>
            <person name="Weng X."/>
            <person name="Barry K."/>
            <person name="Bonette J."/>
            <person name="Campitelli B."/>
            <person name="Daum C."/>
            <person name="Gordon S."/>
            <person name="Gould B."/>
            <person name="Lipzen A."/>
            <person name="MacQueen A."/>
            <person name="Palacio-Mejia J."/>
            <person name="Plott C."/>
            <person name="Shakirov E."/>
            <person name="Shu S."/>
            <person name="Yoshinaga Y."/>
            <person name="Zane M."/>
            <person name="Rokhsar D."/>
            <person name="Grimwood J."/>
            <person name="Schmutz J."/>
            <person name="Juenger T."/>
        </authorList>
    </citation>
    <scope>NUCLEOTIDE SEQUENCE [LARGE SCALE GENOMIC DNA]</scope>
    <source>
        <strain evidence="3">cv. HAL2</strain>
    </source>
</reference>
<gene>
    <name evidence="2" type="ORF">GQ55_4G342000</name>
</gene>
<evidence type="ECO:0000256" key="1">
    <source>
        <dbReference type="SAM" id="MobiDB-lite"/>
    </source>
</evidence>
<dbReference type="EMBL" id="CM009752">
    <property type="protein sequence ID" value="PUZ62255.1"/>
    <property type="molecule type" value="Genomic_DNA"/>
</dbReference>
<sequence length="134" mass="14376">MLKYSVSPALRRHPTFTPPPADLPRALVAAPALRRKSDSGGHGDYHGSLADPWATAGEIRHHHGWMILCVAPRSGSMASSKINEGAAGAQRHRARSSISMGIGYCGAGQRKRPQWGVGETACPAKQWLPRCTKS</sequence>
<organism evidence="2 3">
    <name type="scientific">Panicum hallii var. hallii</name>
    <dbReference type="NCBI Taxonomy" id="1504633"/>
    <lineage>
        <taxon>Eukaryota</taxon>
        <taxon>Viridiplantae</taxon>
        <taxon>Streptophyta</taxon>
        <taxon>Embryophyta</taxon>
        <taxon>Tracheophyta</taxon>
        <taxon>Spermatophyta</taxon>
        <taxon>Magnoliopsida</taxon>
        <taxon>Liliopsida</taxon>
        <taxon>Poales</taxon>
        <taxon>Poaceae</taxon>
        <taxon>PACMAD clade</taxon>
        <taxon>Panicoideae</taxon>
        <taxon>Panicodae</taxon>
        <taxon>Paniceae</taxon>
        <taxon>Panicinae</taxon>
        <taxon>Panicum</taxon>
        <taxon>Panicum sect. Panicum</taxon>
    </lineage>
</organism>
<evidence type="ECO:0000313" key="2">
    <source>
        <dbReference type="EMBL" id="PUZ62255.1"/>
    </source>
</evidence>
<protein>
    <submittedName>
        <fullName evidence="2">Uncharacterized protein</fullName>
    </submittedName>
</protein>
<dbReference type="Gramene" id="PUZ62255">
    <property type="protein sequence ID" value="PUZ62255"/>
    <property type="gene ID" value="GQ55_4G342000"/>
</dbReference>
<dbReference type="Proteomes" id="UP000244336">
    <property type="component" value="Chromosome 4"/>
</dbReference>
<feature type="region of interest" description="Disordered" evidence="1">
    <location>
        <begin position="1"/>
        <end position="23"/>
    </location>
</feature>
<accession>A0A2T7E341</accession>
<dbReference type="AlphaFoldDB" id="A0A2T7E341"/>
<proteinExistence type="predicted"/>
<name>A0A2T7E341_9POAL</name>
<keyword evidence="3" id="KW-1185">Reference proteome</keyword>
<evidence type="ECO:0000313" key="3">
    <source>
        <dbReference type="Proteomes" id="UP000244336"/>
    </source>
</evidence>